<keyword evidence="1" id="KW-1133">Transmembrane helix</keyword>
<feature type="transmembrane region" description="Helical" evidence="1">
    <location>
        <begin position="6"/>
        <end position="33"/>
    </location>
</feature>
<accession>W8T5Z0</accession>
<name>W8T5Z0_PEPAC</name>
<keyword evidence="1" id="KW-0472">Membrane</keyword>
<dbReference type="STRING" id="1286171.EAL2_c18320"/>
<evidence type="ECO:0000313" key="3">
    <source>
        <dbReference type="Proteomes" id="UP000019591"/>
    </source>
</evidence>
<dbReference type="Gene3D" id="1.25.10.10">
    <property type="entry name" value="Leucine-rich Repeat Variant"/>
    <property type="match status" value="1"/>
</dbReference>
<dbReference type="KEGG" id="eac:EAL2_c18320"/>
<dbReference type="SUPFAM" id="SSF48371">
    <property type="entry name" value="ARM repeat"/>
    <property type="match status" value="1"/>
</dbReference>
<dbReference type="EMBL" id="CP007452">
    <property type="protein sequence ID" value="AHM57124.1"/>
    <property type="molecule type" value="Genomic_DNA"/>
</dbReference>
<evidence type="ECO:0000313" key="2">
    <source>
        <dbReference type="EMBL" id="AHM57124.1"/>
    </source>
</evidence>
<reference evidence="2 3" key="1">
    <citation type="journal article" date="2014" name="Genome Announc.">
        <title>Complete Genome Sequence of Amino Acid-Utilizing Eubacterium acidaminophilum al-2 (DSM 3953).</title>
        <authorList>
            <person name="Poehlein A."/>
            <person name="Andreesen J.R."/>
            <person name="Daniel R."/>
        </authorList>
    </citation>
    <scope>NUCLEOTIDE SEQUENCE [LARGE SCALE GENOMIC DNA]</scope>
    <source>
        <strain evidence="2 3">DSM 3953</strain>
    </source>
</reference>
<dbReference type="HOGENOM" id="CLU_825613_0_0_9"/>
<gene>
    <name evidence="2" type="ORF">EAL2_c18320</name>
</gene>
<organism evidence="2 3">
    <name type="scientific">Peptoclostridium acidaminophilum DSM 3953</name>
    <dbReference type="NCBI Taxonomy" id="1286171"/>
    <lineage>
        <taxon>Bacteria</taxon>
        <taxon>Bacillati</taxon>
        <taxon>Bacillota</taxon>
        <taxon>Clostridia</taxon>
        <taxon>Peptostreptococcales</taxon>
        <taxon>Peptoclostridiaceae</taxon>
        <taxon>Peptoclostridium</taxon>
    </lineage>
</organism>
<keyword evidence="3" id="KW-1185">Reference proteome</keyword>
<dbReference type="PATRIC" id="fig|1286171.3.peg.1791"/>
<dbReference type="AlphaFoldDB" id="W8T5Z0"/>
<protein>
    <recommendedName>
        <fullName evidence="4">HEAT repeat domain-containing protein</fullName>
    </recommendedName>
</protein>
<evidence type="ECO:0008006" key="4">
    <source>
        <dbReference type="Google" id="ProtNLM"/>
    </source>
</evidence>
<proteinExistence type="predicted"/>
<keyword evidence="1" id="KW-0812">Transmembrane</keyword>
<dbReference type="Proteomes" id="UP000019591">
    <property type="component" value="Chromosome"/>
</dbReference>
<dbReference type="InterPro" id="IPR016024">
    <property type="entry name" value="ARM-type_fold"/>
</dbReference>
<dbReference type="eggNOG" id="ENOG50341D0">
    <property type="taxonomic scope" value="Bacteria"/>
</dbReference>
<dbReference type="InterPro" id="IPR011989">
    <property type="entry name" value="ARM-like"/>
</dbReference>
<sequence>MFPNAIMAIVMLSIYVLLALNAAIFLATIAIAIKDKVMIKKYEQACARLRPYLEAYIEDEDCLDGLLRHMAGGYNRRVVLDMLLEHARQSKSSISGKFERLGYVDEGIIHAGKSLDFNVIKQMCLMKSPKAFDVLMKGSDSEDFELKYMCYYTLSLLPLSRAQADIFVRKLVSSSILRDRIIEMIDNMDLGVERYLSLLEMQSSEIGKTVFLRALKGKPGMKDEANSHRLLQYLGDTKEVRIAAVLVLASTGSVKYFDNLIELYRQEREWEVRAAIAKSMLDYSECGADVVEALKVMTYDEAWWVRFNAVEVLAKLGVEGISALVDISLSKRDAAVSALAYGALNANQAVYYTVKEYGVENDD</sequence>
<evidence type="ECO:0000256" key="1">
    <source>
        <dbReference type="SAM" id="Phobius"/>
    </source>
</evidence>